<feature type="domain" description="H repeat-associated protein N-terminal" evidence="1">
    <location>
        <begin position="9"/>
        <end position="49"/>
    </location>
</feature>
<evidence type="ECO:0000313" key="2">
    <source>
        <dbReference type="EMBL" id="ASG67488.1"/>
    </source>
</evidence>
<reference evidence="2 3" key="1">
    <citation type="submission" date="2017-06" db="EMBL/GenBank/DDBJ databases">
        <title>Complete genome of Francisella halioticida.</title>
        <authorList>
            <person name="Sjodin A."/>
        </authorList>
    </citation>
    <scope>NUCLEOTIDE SEQUENCE [LARGE SCALE GENOMIC DNA]</scope>
    <source>
        <strain evidence="2 3">DSM 23729</strain>
    </source>
</reference>
<sequence>MLFKLTIIEALKAIEDPRQQGKINYSLIKYLFISICAIFNSAGTWENITMSNTP</sequence>
<name>A0ABM6LY92_9GAMM</name>
<evidence type="ECO:0000259" key="1">
    <source>
        <dbReference type="Pfam" id="PF13808"/>
    </source>
</evidence>
<dbReference type="EMBL" id="CP022132">
    <property type="protein sequence ID" value="ASG67488.1"/>
    <property type="molecule type" value="Genomic_DNA"/>
</dbReference>
<accession>A0ABM6LY92</accession>
<dbReference type="InterPro" id="IPR032806">
    <property type="entry name" value="YbfD_N"/>
</dbReference>
<gene>
    <name evidence="2" type="ORF">CDV26_02935</name>
</gene>
<dbReference type="Proteomes" id="UP000249910">
    <property type="component" value="Chromosome"/>
</dbReference>
<organism evidence="2 3">
    <name type="scientific">Francisella halioticida</name>
    <dbReference type="NCBI Taxonomy" id="549298"/>
    <lineage>
        <taxon>Bacteria</taxon>
        <taxon>Pseudomonadati</taxon>
        <taxon>Pseudomonadota</taxon>
        <taxon>Gammaproteobacteria</taxon>
        <taxon>Thiotrichales</taxon>
        <taxon>Francisellaceae</taxon>
        <taxon>Francisella</taxon>
    </lineage>
</organism>
<protein>
    <recommendedName>
        <fullName evidence="1">H repeat-associated protein N-terminal domain-containing protein</fullName>
    </recommendedName>
</protein>
<proteinExistence type="predicted"/>
<evidence type="ECO:0000313" key="3">
    <source>
        <dbReference type="Proteomes" id="UP000249910"/>
    </source>
</evidence>
<dbReference type="Pfam" id="PF13808">
    <property type="entry name" value="DDE_Tnp_1_assoc"/>
    <property type="match status" value="1"/>
</dbReference>
<keyword evidence="3" id="KW-1185">Reference proteome</keyword>